<dbReference type="InterPro" id="IPR042099">
    <property type="entry name" value="ANL_N_sf"/>
</dbReference>
<evidence type="ECO:0000313" key="3">
    <source>
        <dbReference type="Proteomes" id="UP000038010"/>
    </source>
</evidence>
<dbReference type="SUPFAM" id="SSF56801">
    <property type="entry name" value="Acetyl-CoA synthetase-like"/>
    <property type="match status" value="1"/>
</dbReference>
<keyword evidence="3" id="KW-1185">Reference proteome</keyword>
<evidence type="ECO:0000259" key="1">
    <source>
        <dbReference type="Pfam" id="PF16177"/>
    </source>
</evidence>
<dbReference type="Proteomes" id="UP000038010">
    <property type="component" value="Unassembled WGS sequence"/>
</dbReference>
<protein>
    <submittedName>
        <fullName evidence="2">Acetoacetyl-CoA synthetase</fullName>
    </submittedName>
</protein>
<dbReference type="GO" id="GO:0030729">
    <property type="term" value="F:acetoacetate-CoA ligase activity"/>
    <property type="evidence" value="ECO:0007669"/>
    <property type="project" value="TreeGrafter"/>
</dbReference>
<dbReference type="RefSeq" id="XP_017998003.1">
    <property type="nucleotide sequence ID" value="XM_018139223.1"/>
</dbReference>
<evidence type="ECO:0000313" key="2">
    <source>
        <dbReference type="EMBL" id="KPI38040.1"/>
    </source>
</evidence>
<dbReference type="OrthoDB" id="10253869at2759"/>
<dbReference type="PANTHER" id="PTHR42921">
    <property type="entry name" value="ACETOACETYL-COA SYNTHETASE"/>
    <property type="match status" value="1"/>
</dbReference>
<dbReference type="PANTHER" id="PTHR42921:SF1">
    <property type="entry name" value="ACETOACETYL-COA SYNTHETASE"/>
    <property type="match status" value="1"/>
</dbReference>
<dbReference type="VEuPathDB" id="FungiDB:AB675_1044"/>
<proteinExistence type="predicted"/>
<dbReference type="Gene3D" id="3.40.50.12780">
    <property type="entry name" value="N-terminal domain of ligase-like"/>
    <property type="match status" value="1"/>
</dbReference>
<organism evidence="2 3">
    <name type="scientific">Cyphellophora attinorum</name>
    <dbReference type="NCBI Taxonomy" id="1664694"/>
    <lineage>
        <taxon>Eukaryota</taxon>
        <taxon>Fungi</taxon>
        <taxon>Dikarya</taxon>
        <taxon>Ascomycota</taxon>
        <taxon>Pezizomycotina</taxon>
        <taxon>Eurotiomycetes</taxon>
        <taxon>Chaetothyriomycetidae</taxon>
        <taxon>Chaetothyriales</taxon>
        <taxon>Cyphellophoraceae</taxon>
        <taxon>Cyphellophora</taxon>
    </lineage>
</organism>
<dbReference type="STRING" id="1664694.A0A0N1NXE1"/>
<dbReference type="InterPro" id="IPR032387">
    <property type="entry name" value="ACAS_N"/>
</dbReference>
<feature type="domain" description="Acetyl-coenzyme A synthetase N-terminal" evidence="1">
    <location>
        <begin position="45"/>
        <end position="102"/>
    </location>
</feature>
<dbReference type="AlphaFoldDB" id="A0A0N1NXE1"/>
<reference evidence="2 3" key="1">
    <citation type="submission" date="2015-06" db="EMBL/GenBank/DDBJ databases">
        <title>Draft genome of the ant-associated black yeast Phialophora attae CBS 131958.</title>
        <authorList>
            <person name="Moreno L.F."/>
            <person name="Stielow B.J."/>
            <person name="de Hoog S."/>
            <person name="Vicente V.A."/>
            <person name="Weiss V.A."/>
            <person name="de Vries M."/>
            <person name="Cruz L.M."/>
            <person name="Souza E.M."/>
        </authorList>
    </citation>
    <scope>NUCLEOTIDE SEQUENCE [LARGE SCALE GENOMIC DNA]</scope>
    <source>
        <strain evidence="2 3">CBS 131958</strain>
    </source>
</reference>
<sequence>MQNGTTNGDVEEDVELWRHPNPESTEMYIFQQNIRKRHNVKGTTYQDLWQWSIDNPGLFWKEVWEYTGIKASKWPSSVFDSNSAMFPKPEFFPGCELNFAENLLYPASNPPADSVAVIEATEKTRAEITWQS</sequence>
<dbReference type="EMBL" id="LFJN01000020">
    <property type="protein sequence ID" value="KPI38040.1"/>
    <property type="molecule type" value="Genomic_DNA"/>
</dbReference>
<gene>
    <name evidence="2" type="ORF">AB675_1044</name>
</gene>
<dbReference type="GeneID" id="28731092"/>
<accession>A0A0N1NXE1</accession>
<dbReference type="Pfam" id="PF16177">
    <property type="entry name" value="ACAS_N"/>
    <property type="match status" value="1"/>
</dbReference>
<comment type="caution">
    <text evidence="2">The sequence shown here is derived from an EMBL/GenBank/DDBJ whole genome shotgun (WGS) entry which is preliminary data.</text>
</comment>
<name>A0A0N1NXE1_9EURO</name>